<evidence type="ECO:0000313" key="1">
    <source>
        <dbReference type="EMBL" id="ABK44527.1"/>
    </source>
</evidence>
<sequence precursor="true">MQRLVVSQKSVTGRVMAVTGGIVRVATGQGIVQAMGNSLAVGDRVVVENGTTRPISQSTQQVTHKV</sequence>
<dbReference type="AlphaFoldDB" id="A0L984"/>
<evidence type="ECO:0000313" key="2">
    <source>
        <dbReference type="Proteomes" id="UP000002586"/>
    </source>
</evidence>
<dbReference type="EMBL" id="CP000471">
    <property type="protein sequence ID" value="ABK44527.1"/>
    <property type="molecule type" value="Genomic_DNA"/>
</dbReference>
<reference evidence="2" key="1">
    <citation type="journal article" date="2009" name="Appl. Environ. Microbiol.">
        <title>Complete genome sequence of the chemolithoautotrophic marine magnetotactic coccus strain MC-1.</title>
        <authorList>
            <person name="Schubbe S."/>
            <person name="Williams T.J."/>
            <person name="Xie G."/>
            <person name="Kiss H.E."/>
            <person name="Brettin T.S."/>
            <person name="Martinez D."/>
            <person name="Ross C.A."/>
            <person name="Schuler D."/>
            <person name="Cox B.L."/>
            <person name="Nealson K.H."/>
            <person name="Bazylinski D.A."/>
        </authorList>
    </citation>
    <scope>NUCLEOTIDE SEQUENCE [LARGE SCALE GENOMIC DNA]</scope>
    <source>
        <strain evidence="2">ATCC BAA-1437 / JCM 17883 / MC-1</strain>
    </source>
</reference>
<protein>
    <submittedName>
        <fullName evidence="1">Uncharacterized protein</fullName>
    </submittedName>
</protein>
<dbReference type="Proteomes" id="UP000002586">
    <property type="component" value="Chromosome"/>
</dbReference>
<proteinExistence type="predicted"/>
<name>A0L984_MAGMM</name>
<reference evidence="1 2" key="2">
    <citation type="journal article" date="2012" name="Int. J. Syst. Evol. Microbiol.">
        <title>Magnetococcus marinus gen. nov., sp. nov., a marine, magnetotactic bacterium that represents a novel lineage (Magnetococcaceae fam. nov.; Magnetococcales ord. nov.) at the base of the Alphaproteobacteria.</title>
        <authorList>
            <person name="Bazylinski D.A."/>
            <person name="Williams T.J."/>
            <person name="Lefevre C.T."/>
            <person name="Berg R.J."/>
            <person name="Zhang C.L."/>
            <person name="Bowser S.S."/>
            <person name="Dean A.J."/>
            <person name="Beveridge T.J."/>
        </authorList>
    </citation>
    <scope>NUCLEOTIDE SEQUENCE [LARGE SCALE GENOMIC DNA]</scope>
    <source>
        <strain evidence="2">ATCC BAA-1437 / JCM 17883 / MC-1</strain>
    </source>
</reference>
<gene>
    <name evidence="1" type="ordered locus">Mmc1_2026</name>
</gene>
<dbReference type="KEGG" id="mgm:Mmc1_2026"/>
<organism evidence="1 2">
    <name type="scientific">Magnetococcus marinus (strain ATCC BAA-1437 / JCM 17883 / MC-1)</name>
    <dbReference type="NCBI Taxonomy" id="156889"/>
    <lineage>
        <taxon>Bacteria</taxon>
        <taxon>Pseudomonadati</taxon>
        <taxon>Pseudomonadota</taxon>
        <taxon>Magnetococcia</taxon>
        <taxon>Magnetococcales</taxon>
        <taxon>Magnetococcaceae</taxon>
        <taxon>Magnetococcus</taxon>
    </lineage>
</organism>
<accession>A0L984</accession>
<keyword evidence="2" id="KW-1185">Reference proteome</keyword>
<dbReference type="STRING" id="156889.Mmc1_2026"/>
<dbReference type="HOGENOM" id="CLU_186032_0_0_5"/>